<dbReference type="Proteomes" id="UP000707138">
    <property type="component" value="Unassembled WGS sequence"/>
</dbReference>
<feature type="transmembrane region" description="Helical" evidence="7">
    <location>
        <begin position="106"/>
        <end position="130"/>
    </location>
</feature>
<dbReference type="PROSITE" id="PS50928">
    <property type="entry name" value="ABC_TM1"/>
    <property type="match status" value="1"/>
</dbReference>
<feature type="transmembrane region" description="Helical" evidence="7">
    <location>
        <begin position="270"/>
        <end position="289"/>
    </location>
</feature>
<dbReference type="InterPro" id="IPR035906">
    <property type="entry name" value="MetI-like_sf"/>
</dbReference>
<comment type="similarity">
    <text evidence="7">Belongs to the binding-protein-dependent transport system permease family.</text>
</comment>
<dbReference type="Gene3D" id="1.10.3720.10">
    <property type="entry name" value="MetI-like"/>
    <property type="match status" value="1"/>
</dbReference>
<keyword evidence="6 7" id="KW-0472">Membrane</keyword>
<evidence type="ECO:0000313" key="9">
    <source>
        <dbReference type="EMBL" id="MBM6913236.1"/>
    </source>
</evidence>
<feature type="transmembrane region" description="Helical" evidence="7">
    <location>
        <begin position="41"/>
        <end position="63"/>
    </location>
</feature>
<keyword evidence="10" id="KW-1185">Reference proteome</keyword>
<dbReference type="SUPFAM" id="SSF161098">
    <property type="entry name" value="MetI-like"/>
    <property type="match status" value="1"/>
</dbReference>
<dbReference type="Pfam" id="PF00528">
    <property type="entry name" value="BPD_transp_1"/>
    <property type="match status" value="1"/>
</dbReference>
<evidence type="ECO:0000256" key="1">
    <source>
        <dbReference type="ARBA" id="ARBA00004651"/>
    </source>
</evidence>
<sequence>MPQCKESQTASSAELSAIPPTTTSWQSELLHRQFFQKRRRFPWPAVLWLLFIIIGCLAAPLIANHDPAHFYLHHLSEAPNQKFYFGTDALGRDIYSSIWYGGRLSLGIGVLSMLVSTGLGVLYGALSGLASRIVDTVLMRTAEILSSIPSLLLMILCLAFVPSPSPISIALIIGGTTWMNLARIVRSEVCHIKNSDYVWAARFMGAGPLYILRYHLWPSIWSPIMFMVVSSIGSAILMESTLSFLGLGLSVDVISWGTMLSLANRALLTNAWWVILIPGIFLVITLLSITRLGYYIRRQLNRGCSNL</sequence>
<gene>
    <name evidence="9" type="ORF">H6A01_07875</name>
</gene>
<dbReference type="CDD" id="cd06261">
    <property type="entry name" value="TM_PBP2"/>
    <property type="match status" value="1"/>
</dbReference>
<dbReference type="EMBL" id="JACJLA010000015">
    <property type="protein sequence ID" value="MBM6913236.1"/>
    <property type="molecule type" value="Genomic_DNA"/>
</dbReference>
<feature type="domain" description="ABC transmembrane type-1" evidence="8">
    <location>
        <begin position="102"/>
        <end position="293"/>
    </location>
</feature>
<reference evidence="9 10" key="1">
    <citation type="journal article" date="2021" name="Sci. Rep.">
        <title>The distribution of antibiotic resistance genes in chicken gut microbiota commensals.</title>
        <authorList>
            <person name="Juricova H."/>
            <person name="Matiasovicova J."/>
            <person name="Kubasova T."/>
            <person name="Cejkova D."/>
            <person name="Rychlik I."/>
        </authorList>
    </citation>
    <scope>NUCLEOTIDE SEQUENCE [LARGE SCALE GENOMIC DNA]</scope>
    <source>
        <strain evidence="9 10">An537</strain>
    </source>
</reference>
<evidence type="ECO:0000259" key="8">
    <source>
        <dbReference type="PROSITE" id="PS50928"/>
    </source>
</evidence>
<dbReference type="InterPro" id="IPR000515">
    <property type="entry name" value="MetI-like"/>
</dbReference>
<dbReference type="InterPro" id="IPR050366">
    <property type="entry name" value="BP-dependent_transpt_permease"/>
</dbReference>
<comment type="subcellular location">
    <subcellularLocation>
        <location evidence="1 7">Cell membrane</location>
        <topology evidence="1 7">Multi-pass membrane protein</topology>
    </subcellularLocation>
</comment>
<dbReference type="PANTHER" id="PTHR43386:SF1">
    <property type="entry name" value="D,D-DIPEPTIDE TRANSPORT SYSTEM PERMEASE PROTEIN DDPC-RELATED"/>
    <property type="match status" value="1"/>
</dbReference>
<comment type="caution">
    <text evidence="9">The sequence shown here is derived from an EMBL/GenBank/DDBJ whole genome shotgun (WGS) entry which is preliminary data.</text>
</comment>
<evidence type="ECO:0000256" key="7">
    <source>
        <dbReference type="RuleBase" id="RU363032"/>
    </source>
</evidence>
<organism evidence="9 10">
    <name type="scientific">Veillonella magna</name>
    <dbReference type="NCBI Taxonomy" id="464322"/>
    <lineage>
        <taxon>Bacteria</taxon>
        <taxon>Bacillati</taxon>
        <taxon>Bacillota</taxon>
        <taxon>Negativicutes</taxon>
        <taxon>Veillonellales</taxon>
        <taxon>Veillonellaceae</taxon>
        <taxon>Veillonella</taxon>
    </lineage>
</organism>
<accession>A0ABS2GGC8</accession>
<protein>
    <submittedName>
        <fullName evidence="9">ABC transporter permease</fullName>
    </submittedName>
</protein>
<name>A0ABS2GGC8_9FIRM</name>
<evidence type="ECO:0000256" key="4">
    <source>
        <dbReference type="ARBA" id="ARBA00022692"/>
    </source>
</evidence>
<proteinExistence type="inferred from homology"/>
<keyword evidence="3" id="KW-1003">Cell membrane</keyword>
<evidence type="ECO:0000256" key="3">
    <source>
        <dbReference type="ARBA" id="ARBA00022475"/>
    </source>
</evidence>
<keyword evidence="2 7" id="KW-0813">Transport</keyword>
<feature type="transmembrane region" description="Helical" evidence="7">
    <location>
        <begin position="220"/>
        <end position="237"/>
    </location>
</feature>
<feature type="transmembrane region" description="Helical" evidence="7">
    <location>
        <begin position="244"/>
        <end position="264"/>
    </location>
</feature>
<evidence type="ECO:0000256" key="6">
    <source>
        <dbReference type="ARBA" id="ARBA00023136"/>
    </source>
</evidence>
<evidence type="ECO:0000256" key="5">
    <source>
        <dbReference type="ARBA" id="ARBA00022989"/>
    </source>
</evidence>
<keyword evidence="5 7" id="KW-1133">Transmembrane helix</keyword>
<evidence type="ECO:0000256" key="2">
    <source>
        <dbReference type="ARBA" id="ARBA00022448"/>
    </source>
</evidence>
<evidence type="ECO:0000313" key="10">
    <source>
        <dbReference type="Proteomes" id="UP000707138"/>
    </source>
</evidence>
<keyword evidence="4 7" id="KW-0812">Transmembrane</keyword>
<dbReference type="PANTHER" id="PTHR43386">
    <property type="entry name" value="OLIGOPEPTIDE TRANSPORT SYSTEM PERMEASE PROTEIN APPC"/>
    <property type="match status" value="1"/>
</dbReference>